<name>I0GWJ7_SELRL</name>
<keyword evidence="1" id="KW-0614">Plasmid</keyword>
<sequence length="68" mass="8074">MRKSEFVRLHIQLAGIKTGTRIRHGVHAPYVQYRGIPRYRQLVKLAKRKEAIKAGDKFYPYDDNFWNA</sequence>
<gene>
    <name evidence="1" type="ordered locus">SELR_pSRC300610</name>
</gene>
<proteinExistence type="predicted"/>
<dbReference type="HOGENOM" id="CLU_2791626_0_0_9"/>
<dbReference type="Proteomes" id="UP000007887">
    <property type="component" value="Plasmid pSRC3"/>
</dbReference>
<dbReference type="KEGG" id="sri:SELR_pSRC300610"/>
<protein>
    <submittedName>
        <fullName evidence="1">Uncharacterized protein</fullName>
    </submittedName>
</protein>
<evidence type="ECO:0000313" key="2">
    <source>
        <dbReference type="Proteomes" id="UP000007887"/>
    </source>
</evidence>
<geneLocation type="plasmid" evidence="1 2">
    <name>pSRC3</name>
</geneLocation>
<dbReference type="AlphaFoldDB" id="I0GWJ7"/>
<dbReference type="EMBL" id="AP012300">
    <property type="protein sequence ID" value="BAL85134.1"/>
    <property type="molecule type" value="Genomic_DNA"/>
</dbReference>
<evidence type="ECO:0000313" key="1">
    <source>
        <dbReference type="EMBL" id="BAL85134.1"/>
    </source>
</evidence>
<reference evidence="1 2" key="1">
    <citation type="submission" date="2011-10" db="EMBL/GenBank/DDBJ databases">
        <title>Whole genome sequence of Selenomonas ruminantium subsp. lactilytica TAM6421.</title>
        <authorList>
            <person name="Oguchi A."/>
            <person name="Ankai A."/>
            <person name="Kaneko J."/>
            <person name="Yamada-Narita S."/>
            <person name="Fukui S."/>
            <person name="Takahashi M."/>
            <person name="Onodera T."/>
            <person name="Kojima S."/>
            <person name="Fushimi T."/>
            <person name="Abe N."/>
            <person name="Kamio Y."/>
            <person name="Yamazaki S."/>
            <person name="Fujita N."/>
        </authorList>
    </citation>
    <scope>NUCLEOTIDE SEQUENCE [LARGE SCALE GENOMIC DNA]</scope>
    <source>
        <strain evidence="2">NBRC 103574 / TAM6421</strain>
        <plasmid evidence="1 2">pSRC3</plasmid>
    </source>
</reference>
<dbReference type="RefSeq" id="WP_014426152.1">
    <property type="nucleotide sequence ID" value="NC_017073.1"/>
</dbReference>
<organism evidence="1 2">
    <name type="scientific">Selenomonas ruminantium subsp. lactilytica (strain NBRC 103574 / TAM6421)</name>
    <dbReference type="NCBI Taxonomy" id="927704"/>
    <lineage>
        <taxon>Bacteria</taxon>
        <taxon>Bacillati</taxon>
        <taxon>Bacillota</taxon>
        <taxon>Negativicutes</taxon>
        <taxon>Selenomonadales</taxon>
        <taxon>Selenomonadaceae</taxon>
        <taxon>Selenomonas</taxon>
    </lineage>
</organism>
<dbReference type="PATRIC" id="fig|927704.6.peg.3375"/>
<accession>I0GWJ7</accession>